<protein>
    <submittedName>
        <fullName evidence="1">Uncharacterized protein</fullName>
    </submittedName>
</protein>
<reference evidence="1 2" key="1">
    <citation type="journal article" date="2011" name="Science">
        <title>The ecoresponsive genome of Daphnia pulex.</title>
        <authorList>
            <person name="Colbourne J.K."/>
            <person name="Pfrender M.E."/>
            <person name="Gilbert D."/>
            <person name="Thomas W.K."/>
            <person name="Tucker A."/>
            <person name="Oakley T.H."/>
            <person name="Tokishita S."/>
            <person name="Aerts A."/>
            <person name="Arnold G.J."/>
            <person name="Basu M.K."/>
            <person name="Bauer D.J."/>
            <person name="Caceres C.E."/>
            <person name="Carmel L."/>
            <person name="Casola C."/>
            <person name="Choi J.H."/>
            <person name="Detter J.C."/>
            <person name="Dong Q."/>
            <person name="Dusheyko S."/>
            <person name="Eads B.D."/>
            <person name="Frohlich T."/>
            <person name="Geiler-Samerotte K.A."/>
            <person name="Gerlach D."/>
            <person name="Hatcher P."/>
            <person name="Jogdeo S."/>
            <person name="Krijgsveld J."/>
            <person name="Kriventseva E.V."/>
            <person name="Kultz D."/>
            <person name="Laforsch C."/>
            <person name="Lindquist E."/>
            <person name="Lopez J."/>
            <person name="Manak J.R."/>
            <person name="Muller J."/>
            <person name="Pangilinan J."/>
            <person name="Patwardhan R.P."/>
            <person name="Pitluck S."/>
            <person name="Pritham E.J."/>
            <person name="Rechtsteiner A."/>
            <person name="Rho M."/>
            <person name="Rogozin I.B."/>
            <person name="Sakarya O."/>
            <person name="Salamov A."/>
            <person name="Schaack S."/>
            <person name="Shapiro H."/>
            <person name="Shiga Y."/>
            <person name="Skalitzky C."/>
            <person name="Smith Z."/>
            <person name="Souvorov A."/>
            <person name="Sung W."/>
            <person name="Tang Z."/>
            <person name="Tsuchiya D."/>
            <person name="Tu H."/>
            <person name="Vos H."/>
            <person name="Wang M."/>
            <person name="Wolf Y.I."/>
            <person name="Yamagata H."/>
            <person name="Yamada T."/>
            <person name="Ye Y."/>
            <person name="Shaw J.R."/>
            <person name="Andrews J."/>
            <person name="Crease T.J."/>
            <person name="Tang H."/>
            <person name="Lucas S.M."/>
            <person name="Robertson H.M."/>
            <person name="Bork P."/>
            <person name="Koonin E.V."/>
            <person name="Zdobnov E.M."/>
            <person name="Grigoriev I.V."/>
            <person name="Lynch M."/>
            <person name="Boore J.L."/>
        </authorList>
    </citation>
    <scope>NUCLEOTIDE SEQUENCE [LARGE SCALE GENOMIC DNA]</scope>
</reference>
<evidence type="ECO:0000313" key="1">
    <source>
        <dbReference type="EMBL" id="EFX68850.1"/>
    </source>
</evidence>
<keyword evidence="2" id="KW-1185">Reference proteome</keyword>
<proteinExistence type="predicted"/>
<dbReference type="AlphaFoldDB" id="E9HHE8"/>
<name>E9HHE8_DAPPU</name>
<dbReference type="Proteomes" id="UP000000305">
    <property type="component" value="Unassembled WGS sequence"/>
</dbReference>
<dbReference type="HOGENOM" id="CLU_1887796_0_0_1"/>
<sequence length="135" mass="14836">MNGAKLSAVTFIVRTVVLPCSSILGRSVPERIHADSCLALAIDHSFYTEGARRQEMFVRVTALRVGQRIANSSTDSVGAFSTTQSNCWASCGKISSVSRKMSTETARWTITLERSSPASPSWPRLAHHTVRLLWL</sequence>
<dbReference type="InParanoid" id="E9HHE8"/>
<accession>E9HHE8</accession>
<gene>
    <name evidence="1" type="ORF">DAPPUDRAFT_114215</name>
</gene>
<evidence type="ECO:0000313" key="2">
    <source>
        <dbReference type="Proteomes" id="UP000000305"/>
    </source>
</evidence>
<dbReference type="KEGG" id="dpx:DAPPUDRAFT_114215"/>
<organism evidence="1 2">
    <name type="scientific">Daphnia pulex</name>
    <name type="common">Water flea</name>
    <dbReference type="NCBI Taxonomy" id="6669"/>
    <lineage>
        <taxon>Eukaryota</taxon>
        <taxon>Metazoa</taxon>
        <taxon>Ecdysozoa</taxon>
        <taxon>Arthropoda</taxon>
        <taxon>Crustacea</taxon>
        <taxon>Branchiopoda</taxon>
        <taxon>Diplostraca</taxon>
        <taxon>Cladocera</taxon>
        <taxon>Anomopoda</taxon>
        <taxon>Daphniidae</taxon>
        <taxon>Daphnia</taxon>
    </lineage>
</organism>
<dbReference type="EMBL" id="GL732647">
    <property type="protein sequence ID" value="EFX68850.1"/>
    <property type="molecule type" value="Genomic_DNA"/>
</dbReference>